<evidence type="ECO:0000313" key="3">
    <source>
        <dbReference type="Proteomes" id="UP000198852"/>
    </source>
</evidence>
<keyword evidence="1" id="KW-1133">Transmembrane helix</keyword>
<dbReference type="EMBL" id="FOZX01000002">
    <property type="protein sequence ID" value="SFS51462.1"/>
    <property type="molecule type" value="Genomic_DNA"/>
</dbReference>
<dbReference type="AlphaFoldDB" id="A0A1I6QGD3"/>
<name>A0A1I6QGD3_9PSEU</name>
<proteinExistence type="predicted"/>
<protein>
    <submittedName>
        <fullName evidence="2">Uncharacterized protein</fullName>
    </submittedName>
</protein>
<accession>A0A1I6QGD3</accession>
<evidence type="ECO:0000313" key="2">
    <source>
        <dbReference type="EMBL" id="SFS51462.1"/>
    </source>
</evidence>
<keyword evidence="3" id="KW-1185">Reference proteome</keyword>
<reference evidence="3" key="1">
    <citation type="submission" date="2016-10" db="EMBL/GenBank/DDBJ databases">
        <authorList>
            <person name="Varghese N."/>
            <person name="Submissions S."/>
        </authorList>
    </citation>
    <scope>NUCLEOTIDE SEQUENCE [LARGE SCALE GENOMIC DNA]</scope>
    <source>
        <strain evidence="3">DSM 44771</strain>
    </source>
</reference>
<dbReference type="STRING" id="95161.SAMN05660874_01426"/>
<dbReference type="Proteomes" id="UP000198852">
    <property type="component" value="Unassembled WGS sequence"/>
</dbReference>
<keyword evidence="1" id="KW-0472">Membrane</keyword>
<sequence>MSVRVYIRCAVAVTASALAGLIVGGFLVSHQPPEQPAIEQVSQLTPAAGGATLPE</sequence>
<keyword evidence="1" id="KW-0812">Transmembrane</keyword>
<evidence type="ECO:0000256" key="1">
    <source>
        <dbReference type="SAM" id="Phobius"/>
    </source>
</evidence>
<feature type="transmembrane region" description="Helical" evidence="1">
    <location>
        <begin position="5"/>
        <end position="28"/>
    </location>
</feature>
<organism evidence="2 3">
    <name type="scientific">Saccharopolyspora flava</name>
    <dbReference type="NCBI Taxonomy" id="95161"/>
    <lineage>
        <taxon>Bacteria</taxon>
        <taxon>Bacillati</taxon>
        <taxon>Actinomycetota</taxon>
        <taxon>Actinomycetes</taxon>
        <taxon>Pseudonocardiales</taxon>
        <taxon>Pseudonocardiaceae</taxon>
        <taxon>Saccharopolyspora</taxon>
    </lineage>
</organism>
<gene>
    <name evidence="2" type="ORF">SAMN05660874_01426</name>
</gene>